<dbReference type="InterPro" id="IPR020449">
    <property type="entry name" value="Tscrpt_reg_AraC-type_HTH"/>
</dbReference>
<dbReference type="Pfam" id="PF12833">
    <property type="entry name" value="HTH_18"/>
    <property type="match status" value="1"/>
</dbReference>
<dbReference type="InterPro" id="IPR009057">
    <property type="entry name" value="Homeodomain-like_sf"/>
</dbReference>
<evidence type="ECO:0000313" key="6">
    <source>
        <dbReference type="Proteomes" id="UP000190409"/>
    </source>
</evidence>
<evidence type="ECO:0000256" key="3">
    <source>
        <dbReference type="ARBA" id="ARBA00023163"/>
    </source>
</evidence>
<comment type="caution">
    <text evidence="5">The sequence shown here is derived from an EMBL/GenBank/DDBJ whole genome shotgun (WGS) entry which is preliminary data.</text>
</comment>
<gene>
    <name evidence="5" type="ORF">BWX42_06745</name>
</gene>
<dbReference type="InterPro" id="IPR018062">
    <property type="entry name" value="HTH_AraC-typ_CS"/>
</dbReference>
<evidence type="ECO:0000256" key="1">
    <source>
        <dbReference type="ARBA" id="ARBA00023015"/>
    </source>
</evidence>
<reference evidence="5 6" key="1">
    <citation type="submission" date="2017-01" db="EMBL/GenBank/DDBJ databases">
        <title>Complete Genome Sequence of Dolosigranulum pigrum isolated from a Patient with interstitial lung disease.</title>
        <authorList>
            <person name="Mukhopadhyay R."/>
            <person name="Joaquin J."/>
            <person name="Hogue R."/>
            <person name="Fitzgerald S."/>
            <person name="Jospin G."/>
            <person name="Eisen J.A."/>
            <person name="Chaturvedi V."/>
        </authorList>
    </citation>
    <scope>NUCLEOTIDE SEQUENCE [LARGE SCALE GENOMIC DNA]</scope>
    <source>
        <strain evidence="5 6">15S00348</strain>
    </source>
</reference>
<keyword evidence="2" id="KW-0238">DNA-binding</keyword>
<dbReference type="PANTHER" id="PTHR43280">
    <property type="entry name" value="ARAC-FAMILY TRANSCRIPTIONAL REGULATOR"/>
    <property type="match status" value="1"/>
</dbReference>
<dbReference type="GO" id="GO:0043565">
    <property type="term" value="F:sequence-specific DNA binding"/>
    <property type="evidence" value="ECO:0007669"/>
    <property type="project" value="InterPro"/>
</dbReference>
<evidence type="ECO:0000313" key="5">
    <source>
        <dbReference type="EMBL" id="OOL81457.1"/>
    </source>
</evidence>
<feature type="domain" description="HTH araC/xylS-type" evidence="4">
    <location>
        <begin position="176"/>
        <end position="273"/>
    </location>
</feature>
<evidence type="ECO:0000256" key="2">
    <source>
        <dbReference type="ARBA" id="ARBA00023125"/>
    </source>
</evidence>
<dbReference type="InterPro" id="IPR014710">
    <property type="entry name" value="RmlC-like_jellyroll"/>
</dbReference>
<dbReference type="SUPFAM" id="SSF51215">
    <property type="entry name" value="Regulatory protein AraC"/>
    <property type="match status" value="1"/>
</dbReference>
<sequence>MDAFFETRQYDSGIKVWHKSYKDLHFIPHWHPEYEFIYVMKGQAKITVDEKTVFAEAGDLVLCSSGDIHYSDNDYMNNELAFLIFDPLIIHDSFNTYQLTSPHLSHKKLKQLGLDGLIRNTFQMIGRELMEQRDYHEELIRSQLQKLCFSLIRQTNHLVLDEPSQNKHKDNLFKFQELLYYIEQHYNEDISLDDAAEMTNFSPSYFSTLFKQHTGYTFVKYVNAIRIERAISMLHQNYNMTDIAFECGFNNSRNFNRVFKEFTGVTPTAYLKTSTTNQITIKSNIRKSAIQAHTDDFVNKTLVSRN</sequence>
<dbReference type="InterPro" id="IPR018060">
    <property type="entry name" value="HTH_AraC"/>
</dbReference>
<dbReference type="GO" id="GO:0003700">
    <property type="term" value="F:DNA-binding transcription factor activity"/>
    <property type="evidence" value="ECO:0007669"/>
    <property type="project" value="InterPro"/>
</dbReference>
<name>A0A1S8KNY0_9LACT</name>
<dbReference type="PANTHER" id="PTHR43280:SF2">
    <property type="entry name" value="HTH-TYPE TRANSCRIPTIONAL REGULATOR EXSA"/>
    <property type="match status" value="1"/>
</dbReference>
<dbReference type="InterPro" id="IPR037923">
    <property type="entry name" value="HTH-like"/>
</dbReference>
<dbReference type="SUPFAM" id="SSF46689">
    <property type="entry name" value="Homeodomain-like"/>
    <property type="match status" value="2"/>
</dbReference>
<dbReference type="CDD" id="cd02208">
    <property type="entry name" value="cupin_RmlC-like"/>
    <property type="match status" value="1"/>
</dbReference>
<evidence type="ECO:0000259" key="4">
    <source>
        <dbReference type="PROSITE" id="PS01124"/>
    </source>
</evidence>
<dbReference type="Gene3D" id="1.10.10.60">
    <property type="entry name" value="Homeodomain-like"/>
    <property type="match status" value="2"/>
</dbReference>
<organism evidence="5 6">
    <name type="scientific">Dolosigranulum pigrum</name>
    <dbReference type="NCBI Taxonomy" id="29394"/>
    <lineage>
        <taxon>Bacteria</taxon>
        <taxon>Bacillati</taxon>
        <taxon>Bacillota</taxon>
        <taxon>Bacilli</taxon>
        <taxon>Lactobacillales</taxon>
        <taxon>Carnobacteriaceae</taxon>
        <taxon>Dolosigranulum</taxon>
    </lineage>
</organism>
<protein>
    <recommendedName>
        <fullName evidence="4">HTH araC/xylS-type domain-containing protein</fullName>
    </recommendedName>
</protein>
<keyword evidence="1" id="KW-0805">Transcription regulation</keyword>
<dbReference type="PRINTS" id="PR00032">
    <property type="entry name" value="HTHARAC"/>
</dbReference>
<dbReference type="EMBL" id="MUYF01000003">
    <property type="protein sequence ID" value="OOL81457.1"/>
    <property type="molecule type" value="Genomic_DNA"/>
</dbReference>
<dbReference type="InterPro" id="IPR003313">
    <property type="entry name" value="AraC-bd"/>
</dbReference>
<dbReference type="Proteomes" id="UP000190409">
    <property type="component" value="Unassembled WGS sequence"/>
</dbReference>
<dbReference type="SMART" id="SM00342">
    <property type="entry name" value="HTH_ARAC"/>
    <property type="match status" value="1"/>
</dbReference>
<proteinExistence type="predicted"/>
<dbReference type="Pfam" id="PF02311">
    <property type="entry name" value="AraC_binding"/>
    <property type="match status" value="1"/>
</dbReference>
<accession>A0A1S8KNY0</accession>
<dbReference type="PROSITE" id="PS00041">
    <property type="entry name" value="HTH_ARAC_FAMILY_1"/>
    <property type="match status" value="1"/>
</dbReference>
<dbReference type="Gene3D" id="2.60.120.10">
    <property type="entry name" value="Jelly Rolls"/>
    <property type="match status" value="1"/>
</dbReference>
<keyword evidence="3" id="KW-0804">Transcription</keyword>
<dbReference type="PROSITE" id="PS01124">
    <property type="entry name" value="HTH_ARAC_FAMILY_2"/>
    <property type="match status" value="1"/>
</dbReference>
<dbReference type="AlphaFoldDB" id="A0A1S8KNY0"/>